<name>A0A1D1VJ10_RAMVA</name>
<sequence>MEQEDLQEKALAARKEREAADEARFAEEEQEMGEIYAQIEKMVFGLMDNKVACTLNGQFTISDESNLDTFNGEFYFIPPTRTTAAPVTVPTTTAVTSGRAATLTAILLTLRRQ</sequence>
<evidence type="ECO:0000313" key="3">
    <source>
        <dbReference type="Proteomes" id="UP000186922"/>
    </source>
</evidence>
<organism evidence="2 3">
    <name type="scientific">Ramazzottius varieornatus</name>
    <name type="common">Water bear</name>
    <name type="synonym">Tardigrade</name>
    <dbReference type="NCBI Taxonomy" id="947166"/>
    <lineage>
        <taxon>Eukaryota</taxon>
        <taxon>Metazoa</taxon>
        <taxon>Ecdysozoa</taxon>
        <taxon>Tardigrada</taxon>
        <taxon>Eutardigrada</taxon>
        <taxon>Parachela</taxon>
        <taxon>Hypsibioidea</taxon>
        <taxon>Ramazzottiidae</taxon>
        <taxon>Ramazzottius</taxon>
    </lineage>
</organism>
<feature type="region of interest" description="Disordered" evidence="1">
    <location>
        <begin position="1"/>
        <end position="26"/>
    </location>
</feature>
<comment type="caution">
    <text evidence="2">The sequence shown here is derived from an EMBL/GenBank/DDBJ whole genome shotgun (WGS) entry which is preliminary data.</text>
</comment>
<protein>
    <submittedName>
        <fullName evidence="2">Uncharacterized protein</fullName>
    </submittedName>
</protein>
<dbReference type="EMBL" id="BDGG01000007">
    <property type="protein sequence ID" value="GAV01617.1"/>
    <property type="molecule type" value="Genomic_DNA"/>
</dbReference>
<dbReference type="AlphaFoldDB" id="A0A1D1VJ10"/>
<evidence type="ECO:0000256" key="1">
    <source>
        <dbReference type="SAM" id="MobiDB-lite"/>
    </source>
</evidence>
<accession>A0A1D1VJ10</accession>
<evidence type="ECO:0000313" key="2">
    <source>
        <dbReference type="EMBL" id="GAV01617.1"/>
    </source>
</evidence>
<keyword evidence="3" id="KW-1185">Reference proteome</keyword>
<reference evidence="2 3" key="1">
    <citation type="journal article" date="2016" name="Nat. Commun.">
        <title>Extremotolerant tardigrade genome and improved radiotolerance of human cultured cells by tardigrade-unique protein.</title>
        <authorList>
            <person name="Hashimoto T."/>
            <person name="Horikawa D.D."/>
            <person name="Saito Y."/>
            <person name="Kuwahara H."/>
            <person name="Kozuka-Hata H."/>
            <person name="Shin-I T."/>
            <person name="Minakuchi Y."/>
            <person name="Ohishi K."/>
            <person name="Motoyama A."/>
            <person name="Aizu T."/>
            <person name="Enomoto A."/>
            <person name="Kondo K."/>
            <person name="Tanaka S."/>
            <person name="Hara Y."/>
            <person name="Koshikawa S."/>
            <person name="Sagara H."/>
            <person name="Miura T."/>
            <person name="Yokobori S."/>
            <person name="Miyagawa K."/>
            <person name="Suzuki Y."/>
            <person name="Kubo T."/>
            <person name="Oyama M."/>
            <person name="Kohara Y."/>
            <person name="Fujiyama A."/>
            <person name="Arakawa K."/>
            <person name="Katayama T."/>
            <person name="Toyoda A."/>
            <person name="Kunieda T."/>
        </authorList>
    </citation>
    <scope>NUCLEOTIDE SEQUENCE [LARGE SCALE GENOMIC DNA]</scope>
    <source>
        <strain evidence="2 3">YOKOZUNA-1</strain>
    </source>
</reference>
<proteinExistence type="predicted"/>
<dbReference type="Proteomes" id="UP000186922">
    <property type="component" value="Unassembled WGS sequence"/>
</dbReference>
<gene>
    <name evidence="2" type="primary">RvY_12303-1</name>
    <name evidence="2" type="synonym">RvY_12303.1</name>
    <name evidence="2" type="ORF">RvY_12303</name>
</gene>